<comment type="caution">
    <text evidence="1">The sequence shown here is derived from an EMBL/GenBank/DDBJ whole genome shotgun (WGS) entry which is preliminary data.</text>
</comment>
<dbReference type="Proteomes" id="UP001565219">
    <property type="component" value="Unassembled WGS sequence"/>
</dbReference>
<keyword evidence="2" id="KW-1185">Reference proteome</keyword>
<dbReference type="RefSeq" id="WP_369882363.1">
    <property type="nucleotide sequence ID" value="NZ_JBCLTR010000029.1"/>
</dbReference>
<dbReference type="EMBL" id="JBCLTR010000029">
    <property type="protein sequence ID" value="MEY8634888.1"/>
    <property type="molecule type" value="Genomic_DNA"/>
</dbReference>
<name>A0ABV4DK59_9FIRM</name>
<protein>
    <submittedName>
        <fullName evidence="1">DUF6465 family protein</fullName>
    </submittedName>
</protein>
<dbReference type="Pfam" id="PF20069">
    <property type="entry name" value="DUF6465"/>
    <property type="match status" value="1"/>
</dbReference>
<evidence type="ECO:0000313" key="1">
    <source>
        <dbReference type="EMBL" id="MEY8634888.1"/>
    </source>
</evidence>
<proteinExistence type="predicted"/>
<organism evidence="1 2">
    <name type="scientific">Anaerostipes hominis</name>
    <name type="common">ex Lee et al. 2021</name>
    <dbReference type="NCBI Taxonomy" id="2025494"/>
    <lineage>
        <taxon>Bacteria</taxon>
        <taxon>Bacillati</taxon>
        <taxon>Bacillota</taxon>
        <taxon>Clostridia</taxon>
        <taxon>Lachnospirales</taxon>
        <taxon>Lachnospiraceae</taxon>
        <taxon>Anaerostipes</taxon>
    </lineage>
</organism>
<feature type="non-terminal residue" evidence="1">
    <location>
        <position position="1"/>
    </location>
</feature>
<accession>A0ABV4DK59</accession>
<gene>
    <name evidence="1" type="ORF">AALG99_15445</name>
</gene>
<dbReference type="InterPro" id="IPR046313">
    <property type="entry name" value="DUF6465"/>
</dbReference>
<sequence>YKEKISSGKYFHNVLCLSEAKGMDINMKIYTEVQFQSHNVLVADVEKTVKEDIKSKGVKLNSLSSLEIYYQPENLSVFYVAKAKDGTSISNDEPLSIE</sequence>
<evidence type="ECO:0000313" key="2">
    <source>
        <dbReference type="Proteomes" id="UP001565219"/>
    </source>
</evidence>
<reference evidence="1 2" key="1">
    <citation type="submission" date="2024-03" db="EMBL/GenBank/DDBJ databases">
        <title>Mouse gut bacterial collection (mGBC) of GemPharmatech.</title>
        <authorList>
            <person name="He Y."/>
            <person name="Dong L."/>
            <person name="Wu D."/>
            <person name="Gao X."/>
            <person name="Lin Z."/>
        </authorList>
    </citation>
    <scope>NUCLEOTIDE SEQUENCE [LARGE SCALE GENOMIC DNA]</scope>
    <source>
        <strain evidence="1 2">32-10</strain>
    </source>
</reference>